<evidence type="ECO:0000313" key="1">
    <source>
        <dbReference type="EMBL" id="OIN60286.1"/>
    </source>
</evidence>
<proteinExistence type="predicted"/>
<name>A0A1S2VQ22_9BACT</name>
<gene>
    <name evidence="1" type="ORF">BLX24_05500</name>
</gene>
<evidence type="ECO:0000313" key="2">
    <source>
        <dbReference type="Proteomes" id="UP000181790"/>
    </source>
</evidence>
<evidence type="ECO:0008006" key="3">
    <source>
        <dbReference type="Google" id="ProtNLM"/>
    </source>
</evidence>
<organism evidence="1 2">
    <name type="scientific">Arsenicibacter rosenii</name>
    <dbReference type="NCBI Taxonomy" id="1750698"/>
    <lineage>
        <taxon>Bacteria</taxon>
        <taxon>Pseudomonadati</taxon>
        <taxon>Bacteroidota</taxon>
        <taxon>Cytophagia</taxon>
        <taxon>Cytophagales</taxon>
        <taxon>Spirosomataceae</taxon>
        <taxon>Arsenicibacter</taxon>
    </lineage>
</organism>
<reference evidence="1 2" key="1">
    <citation type="submission" date="2016-10" db="EMBL/GenBank/DDBJ databases">
        <title>Arsenicibacter rosenii gen. nov., sp. nov., an efficient arsenic-methylating bacterium isolated from an arsenic-contaminated paddy soil.</title>
        <authorList>
            <person name="Huang K."/>
        </authorList>
    </citation>
    <scope>NUCLEOTIDE SEQUENCE [LARGE SCALE GENOMIC DNA]</scope>
    <source>
        <strain evidence="1 2">SM-1</strain>
    </source>
</reference>
<accession>A0A1S2VQ22</accession>
<comment type="caution">
    <text evidence="1">The sequence shown here is derived from an EMBL/GenBank/DDBJ whole genome shotgun (WGS) entry which is preliminary data.</text>
</comment>
<keyword evidence="2" id="KW-1185">Reference proteome</keyword>
<dbReference type="EMBL" id="MORL01000002">
    <property type="protein sequence ID" value="OIN60286.1"/>
    <property type="molecule type" value="Genomic_DNA"/>
</dbReference>
<dbReference type="AlphaFoldDB" id="A0A1S2VQ22"/>
<dbReference type="Proteomes" id="UP000181790">
    <property type="component" value="Unassembled WGS sequence"/>
</dbReference>
<sequence>MQTSLPSPSPSNLDNLPKQHCDNQSNCLKLIQLLVDGEATEEQLEKLKKSMEVCRPCIEMYHLEKEVKALLQERMEKKCCPDKLIATIKSRIANLS</sequence>
<dbReference type="OrthoDB" id="965693at2"/>
<dbReference type="RefSeq" id="WP_071502080.1">
    <property type="nucleotide sequence ID" value="NZ_MORL01000002.1"/>
</dbReference>
<protein>
    <recommendedName>
        <fullName evidence="3">Anti-sigma factor</fullName>
    </recommendedName>
</protein>